<gene>
    <name evidence="3" type="ORF">J3R75_003269</name>
</gene>
<dbReference type="SUPFAM" id="SSF50998">
    <property type="entry name" value="Quinoprotein alcohol dehydrogenase-like"/>
    <property type="match status" value="1"/>
</dbReference>
<dbReference type="PANTHER" id="PTHR34512">
    <property type="entry name" value="CELL SURFACE PROTEIN"/>
    <property type="match status" value="1"/>
</dbReference>
<dbReference type="PANTHER" id="PTHR34512:SF30">
    <property type="entry name" value="OUTER MEMBRANE PROTEIN ASSEMBLY FACTOR BAMB"/>
    <property type="match status" value="1"/>
</dbReference>
<feature type="signal peptide" evidence="1">
    <location>
        <begin position="1"/>
        <end position="22"/>
    </location>
</feature>
<comment type="caution">
    <text evidence="3">The sequence shown here is derived from an EMBL/GenBank/DDBJ whole genome shotgun (WGS) entry which is preliminary data.</text>
</comment>
<dbReference type="InterPro" id="IPR015943">
    <property type="entry name" value="WD40/YVTN_repeat-like_dom_sf"/>
</dbReference>
<dbReference type="InterPro" id="IPR018391">
    <property type="entry name" value="PQQ_b-propeller_rpt"/>
</dbReference>
<keyword evidence="4" id="KW-1185">Reference proteome</keyword>
<dbReference type="Proteomes" id="UP001238163">
    <property type="component" value="Unassembled WGS sequence"/>
</dbReference>
<evidence type="ECO:0000256" key="1">
    <source>
        <dbReference type="SAM" id="SignalP"/>
    </source>
</evidence>
<evidence type="ECO:0000313" key="3">
    <source>
        <dbReference type="EMBL" id="MDQ0291162.1"/>
    </source>
</evidence>
<dbReference type="RefSeq" id="WP_307263551.1">
    <property type="nucleotide sequence ID" value="NZ_JAUSVL010000001.1"/>
</dbReference>
<sequence>MKHLCKAILTAALCALPWSVYADDVLSFRGENRQGRYDADDVLKSWPEGGLEPVWVYDGLGAGWGSPAVVSRRVFINGTDPSDPTMETLTHLGRKGEVIWQVKTGPVWAKSHSSARSTPTVVPGAARGEGLIYVHTGGGTLLCVAEKDGKVLWRQDVSGTYEGRPGNWGYAESPVVVDDKVFVSPGGRKASMVAFHRLSGKVIWEAEPMGDSSSYAAPVQWKDQLIQVSGKNVFGVDIRNGAIRWKMPASAEGSKGRNDINCNNVLLEDNRVLVISGYNDPALMFEIAPNGNSAKMVWTNEILDPHHGGAVLVDGKIYSSTWLNNSSGTWACVDWATGKTLYDTPWDNLGKGSIIALDDDLLIMYEEKRGTVALARPNPAKLDIISSFQFRLGAKEHWSHPVVSSGRLYIRRGNVLAMYDIRDKNKDKD</sequence>
<dbReference type="Pfam" id="PF13360">
    <property type="entry name" value="PQQ_2"/>
    <property type="match status" value="1"/>
</dbReference>
<dbReference type="EMBL" id="JAUSVL010000001">
    <property type="protein sequence ID" value="MDQ0291162.1"/>
    <property type="molecule type" value="Genomic_DNA"/>
</dbReference>
<feature type="chain" id="PRO_5042101110" evidence="1">
    <location>
        <begin position="23"/>
        <end position="429"/>
    </location>
</feature>
<evidence type="ECO:0000313" key="4">
    <source>
        <dbReference type="Proteomes" id="UP001238163"/>
    </source>
</evidence>
<dbReference type="InterPro" id="IPR002372">
    <property type="entry name" value="PQQ_rpt_dom"/>
</dbReference>
<dbReference type="InterPro" id="IPR011047">
    <property type="entry name" value="Quinoprotein_ADH-like_sf"/>
</dbReference>
<dbReference type="Gene3D" id="2.130.10.10">
    <property type="entry name" value="YVTN repeat-like/Quinoprotein amine dehydrogenase"/>
    <property type="match status" value="1"/>
</dbReference>
<dbReference type="SMART" id="SM00564">
    <property type="entry name" value="PQQ"/>
    <property type="match status" value="3"/>
</dbReference>
<name>A0AAE4AR63_9BACT</name>
<accession>A0AAE4AR63</accession>
<keyword evidence="1" id="KW-0732">Signal</keyword>
<organism evidence="3 4">
    <name type="scientific">Oligosphaera ethanolica</name>
    <dbReference type="NCBI Taxonomy" id="760260"/>
    <lineage>
        <taxon>Bacteria</taxon>
        <taxon>Pseudomonadati</taxon>
        <taxon>Lentisphaerota</taxon>
        <taxon>Oligosphaeria</taxon>
        <taxon>Oligosphaerales</taxon>
        <taxon>Oligosphaeraceae</taxon>
        <taxon>Oligosphaera</taxon>
    </lineage>
</organism>
<evidence type="ECO:0000259" key="2">
    <source>
        <dbReference type="Pfam" id="PF13360"/>
    </source>
</evidence>
<dbReference type="AlphaFoldDB" id="A0AAE4AR63"/>
<feature type="domain" description="Pyrrolo-quinoline quinone repeat" evidence="2">
    <location>
        <begin position="89"/>
        <end position="340"/>
    </location>
</feature>
<reference evidence="3" key="1">
    <citation type="submission" date="2023-07" db="EMBL/GenBank/DDBJ databases">
        <title>Genomic Encyclopedia of Type Strains, Phase IV (KMG-IV): sequencing the most valuable type-strain genomes for metagenomic binning, comparative biology and taxonomic classification.</title>
        <authorList>
            <person name="Goeker M."/>
        </authorList>
    </citation>
    <scope>NUCLEOTIDE SEQUENCE</scope>
    <source>
        <strain evidence="3">DSM 24202</strain>
    </source>
</reference>
<proteinExistence type="predicted"/>
<protein>
    <submittedName>
        <fullName evidence="3">Outer membrane protein assembly factor BamB</fullName>
    </submittedName>
</protein>